<keyword evidence="1" id="KW-0472">Membrane</keyword>
<feature type="transmembrane region" description="Helical" evidence="1">
    <location>
        <begin position="40"/>
        <end position="67"/>
    </location>
</feature>
<keyword evidence="1" id="KW-1133">Transmembrane helix</keyword>
<organism evidence="2 3">
    <name type="scientific">Flavipsychrobacter stenotrophus</name>
    <dbReference type="NCBI Taxonomy" id="2077091"/>
    <lineage>
        <taxon>Bacteria</taxon>
        <taxon>Pseudomonadati</taxon>
        <taxon>Bacteroidota</taxon>
        <taxon>Chitinophagia</taxon>
        <taxon>Chitinophagales</taxon>
        <taxon>Chitinophagaceae</taxon>
        <taxon>Flavipsychrobacter</taxon>
    </lineage>
</organism>
<sequence length="73" mass="8323">MKQVGLALQNEYVRMRQSGDWQPQGSRNDRDKLQQSLRPASLISITSQMLSICGVFIKFGVAVPFYYLNDTLL</sequence>
<evidence type="ECO:0000313" key="3">
    <source>
        <dbReference type="Proteomes" id="UP000239872"/>
    </source>
</evidence>
<keyword evidence="3" id="KW-1185">Reference proteome</keyword>
<proteinExistence type="predicted"/>
<gene>
    <name evidence="2" type="ORF">CJD36_010785</name>
</gene>
<dbReference type="EMBL" id="PPSL01000003">
    <property type="protein sequence ID" value="PQJ10453.1"/>
    <property type="molecule type" value="Genomic_DNA"/>
</dbReference>
<reference evidence="2 3" key="1">
    <citation type="submission" date="2018-01" db="EMBL/GenBank/DDBJ databases">
        <title>A novel member of the phylum Bacteroidetes isolated from glacier ice.</title>
        <authorList>
            <person name="Liu Q."/>
            <person name="Xin Y.-H."/>
        </authorList>
    </citation>
    <scope>NUCLEOTIDE SEQUENCE [LARGE SCALE GENOMIC DNA]</scope>
    <source>
        <strain evidence="2 3">RB1R16</strain>
    </source>
</reference>
<evidence type="ECO:0000256" key="1">
    <source>
        <dbReference type="SAM" id="Phobius"/>
    </source>
</evidence>
<accession>A0A2S7SU76</accession>
<name>A0A2S7SU76_9BACT</name>
<dbReference type="AlphaFoldDB" id="A0A2S7SU76"/>
<dbReference type="Proteomes" id="UP000239872">
    <property type="component" value="Unassembled WGS sequence"/>
</dbReference>
<keyword evidence="1" id="KW-0812">Transmembrane</keyword>
<evidence type="ECO:0000313" key="2">
    <source>
        <dbReference type="EMBL" id="PQJ10453.1"/>
    </source>
</evidence>
<comment type="caution">
    <text evidence="2">The sequence shown here is derived from an EMBL/GenBank/DDBJ whole genome shotgun (WGS) entry which is preliminary data.</text>
</comment>
<protein>
    <submittedName>
        <fullName evidence="2">Uncharacterized protein</fullName>
    </submittedName>
</protein>